<reference evidence="2 3" key="1">
    <citation type="submission" date="2024-01" db="EMBL/GenBank/DDBJ databases">
        <title>The complete chloroplast genome sequence of Lithospermum erythrorhizon: insights into the phylogenetic relationship among Boraginaceae species and the maternal lineages of purple gromwells.</title>
        <authorList>
            <person name="Okada T."/>
            <person name="Watanabe K."/>
        </authorList>
    </citation>
    <scope>NUCLEOTIDE SEQUENCE [LARGE SCALE GENOMIC DNA]</scope>
</reference>
<keyword evidence="3" id="KW-1185">Reference proteome</keyword>
<dbReference type="AlphaFoldDB" id="A0AAV3R9B3"/>
<evidence type="ECO:0000313" key="3">
    <source>
        <dbReference type="Proteomes" id="UP001454036"/>
    </source>
</evidence>
<name>A0AAV3R9B3_LITER</name>
<gene>
    <name evidence="2" type="ORF">LIER_26696</name>
</gene>
<evidence type="ECO:0000256" key="1">
    <source>
        <dbReference type="SAM" id="MobiDB-lite"/>
    </source>
</evidence>
<feature type="region of interest" description="Disordered" evidence="1">
    <location>
        <begin position="60"/>
        <end position="93"/>
    </location>
</feature>
<dbReference type="Proteomes" id="UP001454036">
    <property type="component" value="Unassembled WGS sequence"/>
</dbReference>
<dbReference type="EMBL" id="BAABME010008393">
    <property type="protein sequence ID" value="GAA0172984.1"/>
    <property type="molecule type" value="Genomic_DNA"/>
</dbReference>
<proteinExistence type="predicted"/>
<comment type="caution">
    <text evidence="2">The sequence shown here is derived from an EMBL/GenBank/DDBJ whole genome shotgun (WGS) entry which is preliminary data.</text>
</comment>
<accession>A0AAV3R9B3</accession>
<organism evidence="2 3">
    <name type="scientific">Lithospermum erythrorhizon</name>
    <name type="common">Purple gromwell</name>
    <name type="synonym">Lithospermum officinale var. erythrorhizon</name>
    <dbReference type="NCBI Taxonomy" id="34254"/>
    <lineage>
        <taxon>Eukaryota</taxon>
        <taxon>Viridiplantae</taxon>
        <taxon>Streptophyta</taxon>
        <taxon>Embryophyta</taxon>
        <taxon>Tracheophyta</taxon>
        <taxon>Spermatophyta</taxon>
        <taxon>Magnoliopsida</taxon>
        <taxon>eudicotyledons</taxon>
        <taxon>Gunneridae</taxon>
        <taxon>Pentapetalae</taxon>
        <taxon>asterids</taxon>
        <taxon>lamiids</taxon>
        <taxon>Boraginales</taxon>
        <taxon>Boraginaceae</taxon>
        <taxon>Boraginoideae</taxon>
        <taxon>Lithospermeae</taxon>
        <taxon>Lithospermum</taxon>
    </lineage>
</organism>
<sequence>MEEDETITSYCTRINDMANEAFELREPMTNEKQIQSLTKDIKMMNSSTEILDEILEKGKKGTSNSRIGCTTREEKKKSHVNTRWVASSSQQGRRFPNLTRKTMSNQQQSENTERKHMWKEKVIFLHIATRFMATEWEGWYFDSGCSRHMTGNKSSLT</sequence>
<evidence type="ECO:0000313" key="2">
    <source>
        <dbReference type="EMBL" id="GAA0172984.1"/>
    </source>
</evidence>
<protein>
    <submittedName>
        <fullName evidence="2">Uncharacterized protein</fullName>
    </submittedName>
</protein>